<dbReference type="SMART" id="SM00220">
    <property type="entry name" value="S_TKc"/>
    <property type="match status" value="1"/>
</dbReference>
<gene>
    <name evidence="4" type="ORF">SCHPADRAFT_897092</name>
</gene>
<dbReference type="PANTHER" id="PTHR23257:SF963">
    <property type="entry name" value="AT08303P"/>
    <property type="match status" value="1"/>
</dbReference>
<dbReference type="GO" id="GO:0004672">
    <property type="term" value="F:protein kinase activity"/>
    <property type="evidence" value="ECO:0007669"/>
    <property type="project" value="InterPro"/>
</dbReference>
<feature type="coiled-coil region" evidence="1">
    <location>
        <begin position="167"/>
        <end position="204"/>
    </location>
</feature>
<proteinExistence type="predicted"/>
<name>A0A0H2QXL2_9AGAM</name>
<feature type="region of interest" description="Disordered" evidence="2">
    <location>
        <begin position="860"/>
        <end position="880"/>
    </location>
</feature>
<dbReference type="PROSITE" id="PS50011">
    <property type="entry name" value="PROTEIN_KINASE_DOM"/>
    <property type="match status" value="1"/>
</dbReference>
<organism evidence="4 5">
    <name type="scientific">Schizopora paradoxa</name>
    <dbReference type="NCBI Taxonomy" id="27342"/>
    <lineage>
        <taxon>Eukaryota</taxon>
        <taxon>Fungi</taxon>
        <taxon>Dikarya</taxon>
        <taxon>Basidiomycota</taxon>
        <taxon>Agaricomycotina</taxon>
        <taxon>Agaricomycetes</taxon>
        <taxon>Hymenochaetales</taxon>
        <taxon>Schizoporaceae</taxon>
        <taxon>Schizopora</taxon>
    </lineage>
</organism>
<evidence type="ECO:0000259" key="3">
    <source>
        <dbReference type="PROSITE" id="PS50011"/>
    </source>
</evidence>
<dbReference type="PROSITE" id="PS00108">
    <property type="entry name" value="PROTEIN_KINASE_ST"/>
    <property type="match status" value="1"/>
</dbReference>
<dbReference type="GO" id="GO:0005524">
    <property type="term" value="F:ATP binding"/>
    <property type="evidence" value="ECO:0007669"/>
    <property type="project" value="InterPro"/>
</dbReference>
<keyword evidence="5" id="KW-1185">Reference proteome</keyword>
<dbReference type="AlphaFoldDB" id="A0A0H2QXL2"/>
<reference evidence="4 5" key="1">
    <citation type="submission" date="2015-04" db="EMBL/GenBank/DDBJ databases">
        <title>Complete genome sequence of Schizopora paradoxa KUC8140, a cosmopolitan wood degrader in East Asia.</title>
        <authorList>
            <consortium name="DOE Joint Genome Institute"/>
            <person name="Min B."/>
            <person name="Park H."/>
            <person name="Jang Y."/>
            <person name="Kim J.-J."/>
            <person name="Kim K.H."/>
            <person name="Pangilinan J."/>
            <person name="Lipzen A."/>
            <person name="Riley R."/>
            <person name="Grigoriev I.V."/>
            <person name="Spatafora J.W."/>
            <person name="Choi I.-G."/>
        </authorList>
    </citation>
    <scope>NUCLEOTIDE SEQUENCE [LARGE SCALE GENOMIC DNA]</scope>
    <source>
        <strain evidence="4 5">KUC8140</strain>
    </source>
</reference>
<protein>
    <recommendedName>
        <fullName evidence="3">Protein kinase domain-containing protein</fullName>
    </recommendedName>
</protein>
<feature type="non-terminal residue" evidence="4">
    <location>
        <position position="1"/>
    </location>
</feature>
<feature type="domain" description="Protein kinase" evidence="3">
    <location>
        <begin position="242"/>
        <end position="665"/>
    </location>
</feature>
<dbReference type="InterPro" id="IPR011009">
    <property type="entry name" value="Kinase-like_dom_sf"/>
</dbReference>
<dbReference type="InterPro" id="IPR050167">
    <property type="entry name" value="Ser_Thr_protein_kinase"/>
</dbReference>
<sequence>PRARALVSQSEISEAEGMRRRADRLLKRREAYLDLRKIFNDFELPCPAGFTETLFFLHPTSEKYFNGPHYDNMSRPYCAFAEETFRLRDHQVFKSPRNKIADVLNEIAEHLHGIVIHVGENMYRRPGDCRCYYVIMVAGGAIYETWTAIQDFEAFSSADRESLETSVNKIKLVISEAKALLEEIKKEQEEEDEIKQRKEQQEQSFLQRCGITDDDCLNYSKVVEILVDTQGPRLGLHIFKNLKSRGRHGSGGNSVVFQAIDGDSPANLSTGGVLSVKVHNIRYSQAENQKNHCKRIVREAYYWTLALRGVGVCIGFNGNGIHGDQNGIPSLVTTFRVDGNLLSYSNLPEEAGPNEAERRRLTIEVAQGLAYWSMVIVHGLEDEIVHGDLKSENVLVCRNPNNSTYIQIIDFGSARQKQGLSGATTGTRPTTMIYEAPEVSYPGSVLTTRSDMYAYAFVLLEVIYGVQTDVAFMNTSWSDKCKRLPQDWKQCCNCPGELKLALKGTPPCASAVPPPSEVVRSVPHAFECFQKESRKRQSLRITSTPDQCGKRRCWQAKGEEFQRIEGCEKWRGFDVHPRRPMNWHTTSDKMTLAKVLLANGIPDYEFLAAYKLGKACSEAHLAMRFSDHPPGVRLAVHLYEIHQRTARIEVKGRTNTPNRITQTVLAHLVDAASVQHLTTPNACRTVLRSTKAVIGAQHARSRKGVVMMAYPVVKGAKADIVRRRSRCRLFALVHVGAASEKRAGAVNWYWCEAGRSEDMDHWLCRSRVISTCGADDEHGWARRIQSPMGSLVGGVSPGLLRDANPRLTLDAPRQRQEGDPIVSALPRREKTATAGCRLGDLAPTKIEKYCALSREIEAEAGSNENGRFDNSKAGLRRRNG</sequence>
<dbReference type="InParanoid" id="A0A0H2QXL2"/>
<dbReference type="PANTHER" id="PTHR23257">
    <property type="entry name" value="SERINE-THREONINE PROTEIN KINASE"/>
    <property type="match status" value="1"/>
</dbReference>
<evidence type="ECO:0000256" key="1">
    <source>
        <dbReference type="SAM" id="Coils"/>
    </source>
</evidence>
<evidence type="ECO:0000256" key="2">
    <source>
        <dbReference type="SAM" id="MobiDB-lite"/>
    </source>
</evidence>
<dbReference type="InterPro" id="IPR000719">
    <property type="entry name" value="Prot_kinase_dom"/>
</dbReference>
<dbReference type="Pfam" id="PF00069">
    <property type="entry name" value="Pkinase"/>
    <property type="match status" value="1"/>
</dbReference>
<evidence type="ECO:0000313" key="5">
    <source>
        <dbReference type="Proteomes" id="UP000053477"/>
    </source>
</evidence>
<dbReference type="InterPro" id="IPR008271">
    <property type="entry name" value="Ser/Thr_kinase_AS"/>
</dbReference>
<dbReference type="OrthoDB" id="626167at2759"/>
<evidence type="ECO:0000313" key="4">
    <source>
        <dbReference type="EMBL" id="KLO04355.1"/>
    </source>
</evidence>
<dbReference type="SUPFAM" id="SSF56112">
    <property type="entry name" value="Protein kinase-like (PK-like)"/>
    <property type="match status" value="1"/>
</dbReference>
<dbReference type="Gene3D" id="1.10.510.10">
    <property type="entry name" value="Transferase(Phosphotransferase) domain 1"/>
    <property type="match status" value="1"/>
</dbReference>
<dbReference type="GO" id="GO:0005737">
    <property type="term" value="C:cytoplasm"/>
    <property type="evidence" value="ECO:0007669"/>
    <property type="project" value="TreeGrafter"/>
</dbReference>
<dbReference type="EMBL" id="KQ086577">
    <property type="protein sequence ID" value="KLO04355.1"/>
    <property type="molecule type" value="Genomic_DNA"/>
</dbReference>
<dbReference type="Proteomes" id="UP000053477">
    <property type="component" value="Unassembled WGS sequence"/>
</dbReference>
<dbReference type="GO" id="GO:0007165">
    <property type="term" value="P:signal transduction"/>
    <property type="evidence" value="ECO:0007669"/>
    <property type="project" value="TreeGrafter"/>
</dbReference>
<accession>A0A0H2QXL2</accession>
<keyword evidence="1" id="KW-0175">Coiled coil</keyword>
<dbReference type="STRING" id="27342.A0A0H2QXL2"/>